<evidence type="ECO:0000256" key="1">
    <source>
        <dbReference type="ARBA" id="ARBA00004479"/>
    </source>
</evidence>
<proteinExistence type="inferred from homology"/>
<evidence type="ECO:0000256" key="5">
    <source>
        <dbReference type="ARBA" id="ARBA00022989"/>
    </source>
</evidence>
<protein>
    <recommendedName>
        <fullName evidence="10">GOLD domain-containing protein</fullName>
    </recommendedName>
</protein>
<feature type="domain" description="GOLD" evidence="10">
    <location>
        <begin position="35"/>
        <end position="174"/>
    </location>
</feature>
<keyword evidence="5 8" id="KW-1133">Transmembrane helix</keyword>
<dbReference type="InterPro" id="IPR015720">
    <property type="entry name" value="Emp24-like"/>
</dbReference>
<dbReference type="Pfam" id="PF01105">
    <property type="entry name" value="EMP24_GP25L"/>
    <property type="match status" value="1"/>
</dbReference>
<accession>A0A7S1TXQ7</accession>
<reference evidence="11" key="1">
    <citation type="submission" date="2021-01" db="EMBL/GenBank/DDBJ databases">
        <authorList>
            <person name="Corre E."/>
            <person name="Pelletier E."/>
            <person name="Niang G."/>
            <person name="Scheremetjew M."/>
            <person name="Finn R."/>
            <person name="Kale V."/>
            <person name="Holt S."/>
            <person name="Cochrane G."/>
            <person name="Meng A."/>
            <person name="Brown T."/>
            <person name="Cohen L."/>
        </authorList>
    </citation>
    <scope>NUCLEOTIDE SEQUENCE</scope>
    <source>
        <strain evidence="11">CCMP2877</strain>
    </source>
</reference>
<comment type="subcellular location">
    <subcellularLocation>
        <location evidence="1 7">Membrane</location>
        <topology evidence="1 7">Single-pass type I membrane protein</topology>
    </subcellularLocation>
</comment>
<evidence type="ECO:0000256" key="3">
    <source>
        <dbReference type="ARBA" id="ARBA00022692"/>
    </source>
</evidence>
<evidence type="ECO:0000313" key="11">
    <source>
        <dbReference type="EMBL" id="CAD9248309.1"/>
    </source>
</evidence>
<dbReference type="GO" id="GO:0016020">
    <property type="term" value="C:membrane"/>
    <property type="evidence" value="ECO:0007669"/>
    <property type="project" value="UniProtKB-SubCell"/>
</dbReference>
<evidence type="ECO:0000256" key="8">
    <source>
        <dbReference type="SAM" id="Phobius"/>
    </source>
</evidence>
<name>A0A7S1TXQ7_9STRA</name>
<sequence length="204" mass="22805">MRSPRRSSMAALGLGLLGLLGLAAGTSVTVTSGQQECFVLSLAKGQAAYGNFEVLQEQLSNKRLKKMKVFILGPEQKTMYLNEGRSDGSFAFTAEDEGDYTLCIENGNKKKAGSVEVGFAYRKSAEIKSTTDLAATVMEILQGLQDLSDHQSYMREREELHRDISESTNYRVLVWTLVEAIVLGIMTIWQIMYIRKFFEVKRVV</sequence>
<evidence type="ECO:0000259" key="10">
    <source>
        <dbReference type="PROSITE" id="PS50866"/>
    </source>
</evidence>
<dbReference type="SMART" id="SM01190">
    <property type="entry name" value="EMP24_GP25L"/>
    <property type="match status" value="1"/>
</dbReference>
<evidence type="ECO:0000256" key="7">
    <source>
        <dbReference type="RuleBase" id="RU003827"/>
    </source>
</evidence>
<dbReference type="EMBL" id="HBGJ01010718">
    <property type="protein sequence ID" value="CAD9248309.1"/>
    <property type="molecule type" value="Transcribed_RNA"/>
</dbReference>
<dbReference type="PANTHER" id="PTHR22811">
    <property type="entry name" value="TRANSMEMBRANE EMP24 DOMAIN-CONTAINING PROTEIN"/>
    <property type="match status" value="1"/>
</dbReference>
<keyword evidence="3 7" id="KW-0812">Transmembrane</keyword>
<keyword evidence="6 8" id="KW-0472">Membrane</keyword>
<dbReference type="InterPro" id="IPR009038">
    <property type="entry name" value="GOLD_dom"/>
</dbReference>
<evidence type="ECO:0000256" key="9">
    <source>
        <dbReference type="SAM" id="SignalP"/>
    </source>
</evidence>
<feature type="transmembrane region" description="Helical" evidence="8">
    <location>
        <begin position="172"/>
        <end position="194"/>
    </location>
</feature>
<keyword evidence="4 9" id="KW-0732">Signal</keyword>
<dbReference type="PROSITE" id="PS50866">
    <property type="entry name" value="GOLD"/>
    <property type="match status" value="1"/>
</dbReference>
<dbReference type="AlphaFoldDB" id="A0A7S1TXQ7"/>
<evidence type="ECO:0000256" key="2">
    <source>
        <dbReference type="ARBA" id="ARBA00007104"/>
    </source>
</evidence>
<comment type="similarity">
    <text evidence="2 7">Belongs to the EMP24/GP25L family.</text>
</comment>
<feature type="chain" id="PRO_5031287321" description="GOLD domain-containing protein" evidence="9">
    <location>
        <begin position="26"/>
        <end position="204"/>
    </location>
</feature>
<evidence type="ECO:0000256" key="4">
    <source>
        <dbReference type="ARBA" id="ARBA00022729"/>
    </source>
</evidence>
<feature type="signal peptide" evidence="9">
    <location>
        <begin position="1"/>
        <end position="25"/>
    </location>
</feature>
<evidence type="ECO:0000256" key="6">
    <source>
        <dbReference type="ARBA" id="ARBA00023136"/>
    </source>
</evidence>
<organism evidence="11">
    <name type="scientific">Phaeomonas parva</name>
    <dbReference type="NCBI Taxonomy" id="124430"/>
    <lineage>
        <taxon>Eukaryota</taxon>
        <taxon>Sar</taxon>
        <taxon>Stramenopiles</taxon>
        <taxon>Ochrophyta</taxon>
        <taxon>Pinguiophyceae</taxon>
        <taxon>Pinguiochrysidales</taxon>
        <taxon>Pinguiochrysidaceae</taxon>
        <taxon>Phaeomonas</taxon>
    </lineage>
</organism>
<gene>
    <name evidence="11" type="ORF">PPAR1163_LOCUS6668</name>
</gene>